<evidence type="ECO:0000313" key="2">
    <source>
        <dbReference type="EMBL" id="KAK3244151.1"/>
    </source>
</evidence>
<dbReference type="AlphaFoldDB" id="A0AAE0BWL6"/>
<gene>
    <name evidence="2" type="ORF">CYMTET_46226</name>
</gene>
<feature type="compositionally biased region" description="Low complexity" evidence="1">
    <location>
        <begin position="31"/>
        <end position="40"/>
    </location>
</feature>
<feature type="compositionally biased region" description="Pro residues" evidence="1">
    <location>
        <begin position="46"/>
        <end position="55"/>
    </location>
</feature>
<organism evidence="2 3">
    <name type="scientific">Cymbomonas tetramitiformis</name>
    <dbReference type="NCBI Taxonomy" id="36881"/>
    <lineage>
        <taxon>Eukaryota</taxon>
        <taxon>Viridiplantae</taxon>
        <taxon>Chlorophyta</taxon>
        <taxon>Pyramimonadophyceae</taxon>
        <taxon>Pyramimonadales</taxon>
        <taxon>Pyramimonadaceae</taxon>
        <taxon>Cymbomonas</taxon>
    </lineage>
</organism>
<comment type="caution">
    <text evidence="2">The sequence shown here is derived from an EMBL/GenBank/DDBJ whole genome shotgun (WGS) entry which is preliminary data.</text>
</comment>
<evidence type="ECO:0000313" key="3">
    <source>
        <dbReference type="Proteomes" id="UP001190700"/>
    </source>
</evidence>
<reference evidence="2 3" key="1">
    <citation type="journal article" date="2015" name="Genome Biol. Evol.">
        <title>Comparative Genomics of a Bacterivorous Green Alga Reveals Evolutionary Causalities and Consequences of Phago-Mixotrophic Mode of Nutrition.</title>
        <authorList>
            <person name="Burns J.A."/>
            <person name="Paasch A."/>
            <person name="Narechania A."/>
            <person name="Kim E."/>
        </authorList>
    </citation>
    <scope>NUCLEOTIDE SEQUENCE [LARGE SCALE GENOMIC DNA]</scope>
    <source>
        <strain evidence="2 3">PLY_AMNH</strain>
    </source>
</reference>
<name>A0AAE0BWL6_9CHLO</name>
<proteinExistence type="predicted"/>
<dbReference type="EMBL" id="LGRX02032205">
    <property type="protein sequence ID" value="KAK3244151.1"/>
    <property type="molecule type" value="Genomic_DNA"/>
</dbReference>
<protein>
    <submittedName>
        <fullName evidence="2">Uncharacterized protein</fullName>
    </submittedName>
</protein>
<feature type="region of interest" description="Disordered" evidence="1">
    <location>
        <begin position="31"/>
        <end position="71"/>
    </location>
</feature>
<evidence type="ECO:0000256" key="1">
    <source>
        <dbReference type="SAM" id="MobiDB-lite"/>
    </source>
</evidence>
<keyword evidence="3" id="KW-1185">Reference proteome</keyword>
<feature type="region of interest" description="Disordered" evidence="1">
    <location>
        <begin position="118"/>
        <end position="139"/>
    </location>
</feature>
<sequence length="139" mass="14774">MWNVTADGHPDTRGVCPYACRESFAPDRVPSAAAAASPRPGISHWPTPPTVPPSPAALALRDGQPEPPPDTQAAVMTFRPTAALTIEEIEPADLTSDPPGAAASIAAVQFDEDFDWPAYRTTPRIPSFQGEQASRLSEK</sequence>
<feature type="compositionally biased region" description="Polar residues" evidence="1">
    <location>
        <begin position="129"/>
        <end position="139"/>
    </location>
</feature>
<accession>A0AAE0BWL6</accession>
<dbReference type="Proteomes" id="UP001190700">
    <property type="component" value="Unassembled WGS sequence"/>
</dbReference>